<reference evidence="4 5" key="1">
    <citation type="submission" date="2019-06" db="EMBL/GenBank/DDBJ databases">
        <authorList>
            <person name="Broberg M."/>
        </authorList>
    </citation>
    <scope>NUCLEOTIDE SEQUENCE [LARGE SCALE GENOMIC DNA]</scope>
</reference>
<dbReference type="PANTHER" id="PTHR44169">
    <property type="entry name" value="NADPH-DEPENDENT 1-ACYLDIHYDROXYACETONE PHOSPHATE REDUCTASE"/>
    <property type="match status" value="1"/>
</dbReference>
<dbReference type="PANTHER" id="PTHR44169:SF6">
    <property type="entry name" value="NADPH-DEPENDENT 1-ACYLDIHYDROXYACETONE PHOSPHATE REDUCTASE"/>
    <property type="match status" value="1"/>
</dbReference>
<dbReference type="Proteomes" id="UP000766486">
    <property type="component" value="Unassembled WGS sequence"/>
</dbReference>
<dbReference type="Pfam" id="PF00106">
    <property type="entry name" value="adh_short"/>
    <property type="match status" value="1"/>
</dbReference>
<organism evidence="4 5">
    <name type="scientific">Bionectria ochroleuca</name>
    <name type="common">Gliocladium roseum</name>
    <dbReference type="NCBI Taxonomy" id="29856"/>
    <lineage>
        <taxon>Eukaryota</taxon>
        <taxon>Fungi</taxon>
        <taxon>Dikarya</taxon>
        <taxon>Ascomycota</taxon>
        <taxon>Pezizomycotina</taxon>
        <taxon>Sordariomycetes</taxon>
        <taxon>Hypocreomycetidae</taxon>
        <taxon>Hypocreales</taxon>
        <taxon>Bionectriaceae</taxon>
        <taxon>Clonostachys</taxon>
    </lineage>
</organism>
<gene>
    <name evidence="4" type="ORF">CLO192961_LOCUS367155</name>
</gene>
<dbReference type="Gene3D" id="3.40.50.720">
    <property type="entry name" value="NAD(P)-binding Rossmann-like Domain"/>
    <property type="match status" value="1"/>
</dbReference>
<dbReference type="SUPFAM" id="SSF51735">
    <property type="entry name" value="NAD(P)-binding Rossmann-fold domains"/>
    <property type="match status" value="1"/>
</dbReference>
<keyword evidence="5" id="KW-1185">Reference proteome</keyword>
<comment type="similarity">
    <text evidence="1 3">Belongs to the short-chain dehydrogenases/reductases (SDR) family.</text>
</comment>
<sequence>MANSKSCLITGCSEGGAGSALAEAFAKKGYHVFATARSPSKVSKSLHEASNVTVLALDVASSESIASAAQEVREKTGGKLDILINNAGLGLNAPGLDTPMSEARKLFDINFFGVLEMIQVFSPLLVEAKGYIVNTSSIGGYLPLPFLSVYQASKAAIIQASEDWRLELEPLGVKVLTLLTGGVATHFVDNQPTPPLPQNSYYLGVKDIIEAQPDNIRFAVSPEAYANDVLRHVEKGTTGKLWIGGGTSFLRPLLWLSPQSLIV</sequence>
<proteinExistence type="inferred from homology"/>
<evidence type="ECO:0000256" key="2">
    <source>
        <dbReference type="ARBA" id="ARBA00023002"/>
    </source>
</evidence>
<accession>A0ABY6URJ1</accession>
<dbReference type="InterPro" id="IPR002347">
    <property type="entry name" value="SDR_fam"/>
</dbReference>
<comment type="caution">
    <text evidence="4">The sequence shown here is derived from an EMBL/GenBank/DDBJ whole genome shotgun (WGS) entry which is preliminary data.</text>
</comment>
<dbReference type="EMBL" id="CABFNS010000873">
    <property type="protein sequence ID" value="VUC33962.1"/>
    <property type="molecule type" value="Genomic_DNA"/>
</dbReference>
<evidence type="ECO:0000256" key="1">
    <source>
        <dbReference type="ARBA" id="ARBA00006484"/>
    </source>
</evidence>
<dbReference type="InterPro" id="IPR036291">
    <property type="entry name" value="NAD(P)-bd_dom_sf"/>
</dbReference>
<dbReference type="PRINTS" id="PR00080">
    <property type="entry name" value="SDRFAMILY"/>
</dbReference>
<dbReference type="PRINTS" id="PR00081">
    <property type="entry name" value="GDHRDH"/>
</dbReference>
<name>A0ABY6URJ1_BIOOC</name>
<keyword evidence="2" id="KW-0560">Oxidoreductase</keyword>
<evidence type="ECO:0000313" key="5">
    <source>
        <dbReference type="Proteomes" id="UP000766486"/>
    </source>
</evidence>
<evidence type="ECO:0000313" key="4">
    <source>
        <dbReference type="EMBL" id="VUC33962.1"/>
    </source>
</evidence>
<protein>
    <submittedName>
        <fullName evidence="4">Uncharacterized protein</fullName>
    </submittedName>
</protein>
<evidence type="ECO:0000256" key="3">
    <source>
        <dbReference type="RuleBase" id="RU000363"/>
    </source>
</evidence>